<evidence type="ECO:0000313" key="1">
    <source>
        <dbReference type="EMBL" id="KAJ6778231.1"/>
    </source>
</evidence>
<sequence length="88" mass="9916">MQVEKIAFDFSCFPESRGRYNFSCHILPIGKGSHLKHLCLAACKLRLSPNLTSQLNPLKTLNLDNVPLDQSDLDDHLRLSETYAAETD</sequence>
<dbReference type="AlphaFoldDB" id="A0A9Q0X3D5"/>
<evidence type="ECO:0000313" key="2">
    <source>
        <dbReference type="Proteomes" id="UP001151752"/>
    </source>
</evidence>
<reference evidence="1" key="1">
    <citation type="submission" date="2022-11" db="EMBL/GenBank/DDBJ databases">
        <authorList>
            <person name="Hyden B.L."/>
            <person name="Feng K."/>
            <person name="Yates T."/>
            <person name="Jawdy S."/>
            <person name="Smart L.B."/>
            <person name="Muchero W."/>
        </authorList>
    </citation>
    <scope>NUCLEOTIDE SEQUENCE</scope>
    <source>
        <tissue evidence="1">Shoot tip</tissue>
    </source>
</reference>
<comment type="caution">
    <text evidence="1">The sequence shown here is derived from an EMBL/GenBank/DDBJ whole genome shotgun (WGS) entry which is preliminary data.</text>
</comment>
<reference evidence="1" key="2">
    <citation type="journal article" date="2023" name="Int. J. Mol. Sci.">
        <title>De Novo Assembly and Annotation of 11 Diverse Shrub Willow (Salix) Genomes Reveals Novel Gene Organization in Sex-Linked Regions.</title>
        <authorList>
            <person name="Hyden B."/>
            <person name="Feng K."/>
            <person name="Yates T.B."/>
            <person name="Jawdy S."/>
            <person name="Cereghino C."/>
            <person name="Smart L.B."/>
            <person name="Muchero W."/>
        </authorList>
    </citation>
    <scope>NUCLEOTIDE SEQUENCE</scope>
    <source>
        <tissue evidence="1">Shoot tip</tissue>
    </source>
</reference>
<gene>
    <name evidence="1" type="ORF">OIU74_002086</name>
</gene>
<proteinExistence type="predicted"/>
<name>A0A9Q0X3D5_9ROSI</name>
<organism evidence="1 2">
    <name type="scientific">Salix koriyanagi</name>
    <dbReference type="NCBI Taxonomy" id="2511006"/>
    <lineage>
        <taxon>Eukaryota</taxon>
        <taxon>Viridiplantae</taxon>
        <taxon>Streptophyta</taxon>
        <taxon>Embryophyta</taxon>
        <taxon>Tracheophyta</taxon>
        <taxon>Spermatophyta</taxon>
        <taxon>Magnoliopsida</taxon>
        <taxon>eudicotyledons</taxon>
        <taxon>Gunneridae</taxon>
        <taxon>Pentapetalae</taxon>
        <taxon>rosids</taxon>
        <taxon>fabids</taxon>
        <taxon>Malpighiales</taxon>
        <taxon>Salicaceae</taxon>
        <taxon>Saliceae</taxon>
        <taxon>Salix</taxon>
    </lineage>
</organism>
<keyword evidence="2" id="KW-1185">Reference proteome</keyword>
<dbReference type="Proteomes" id="UP001151752">
    <property type="component" value="Chromosome 16"/>
</dbReference>
<dbReference type="EMBL" id="JAPFFM010000001">
    <property type="protein sequence ID" value="KAJ6778231.1"/>
    <property type="molecule type" value="Genomic_DNA"/>
</dbReference>
<protein>
    <submittedName>
        <fullName evidence="1">Uncharacterized protein</fullName>
    </submittedName>
</protein>
<accession>A0A9Q0X3D5</accession>